<comment type="similarity">
    <text evidence="5">Belongs to the TOG/XMAP215 family.</text>
</comment>
<keyword evidence="4" id="KW-0206">Cytoskeleton</keyword>
<dbReference type="Proteomes" id="UP001307889">
    <property type="component" value="Chromosome 2"/>
</dbReference>
<feature type="compositionally biased region" description="Acidic residues" evidence="7">
    <location>
        <begin position="249"/>
        <end position="259"/>
    </location>
</feature>
<feature type="domain" description="TOG" evidence="8">
    <location>
        <begin position="1120"/>
        <end position="1356"/>
    </location>
</feature>
<gene>
    <name evidence="9" type="ORF">NTJ_03054</name>
</gene>
<dbReference type="PANTHER" id="PTHR12609">
    <property type="entry name" value="MICROTUBULE ASSOCIATED PROTEIN XMAP215"/>
    <property type="match status" value="1"/>
</dbReference>
<feature type="compositionally biased region" description="Polar residues" evidence="7">
    <location>
        <begin position="1052"/>
        <end position="1062"/>
    </location>
</feature>
<feature type="region of interest" description="Disordered" evidence="7">
    <location>
        <begin position="502"/>
        <end position="529"/>
    </location>
</feature>
<feature type="domain" description="TOG" evidence="8">
    <location>
        <begin position="787"/>
        <end position="1024"/>
    </location>
</feature>
<evidence type="ECO:0000256" key="4">
    <source>
        <dbReference type="ARBA" id="ARBA00023212"/>
    </source>
</evidence>
<sequence>MEEEDFSKLSIEERCAHKSWKARVSGYEDVAKIFRTIDDEKSPEWNKYHGMVKKFVVDSNVPAQEKGLDAVLLFVGNCGTAGKTVNDVVSGLVQKCITSPKAKIKELANQICLMYIEIEKYDIVLEELLKGTEVKNPKIQAASVHLITEALREFGPKVINPNKLIKRAIALLEDRDKAVRQEAKQLLIEIYRWLGPALASQLSSLKTAQLTEMNAAFEQLDQAEGRAVPTRLLRSQQAKQAQVARNEEDGGDEFDDGGGAEGEEINPLDLLEPVDILSQLPQNFYKQLESKAWVERKEALEPLEKSLNEAPKIENADYSTLMKALKKIVLKDSNIVVVCFAIRCISGIAKGLKKKFQQYAAVTLQALIEKFKEKKPNVVAALRDAADNVYVSTTLAQISEDVILNLDNKNPNVKAEVAGFLARCFSKCTPAILEKNTLKPLVKALLKPLADQDPNVRENVAMALGTAMKVVGTKSMAQYLTDVDNQKMAKINEYHDKAVITAKPTKSPKVNKEAEKSSSPPEKPAQGPKVVKPIMGATIVKKKAPKTGGLTLQDALTKAQAILPEDVIAKLDSGDSAVWEEFLKSIRSAESADLGEIVIAITCAPSQDSSDVLALKLEALKFVATSTSISQQSIENAIPIVTSGMAVKDCSEVANDIMSAFSSMLSVDLVARTALTNDQVLSNPSSYAAALNWITTSIMKHGEAVDRNFLEDCGKNALSQCDQVRNAGLALIGIMHLPGRGGPSSGESSSSRPEKPVKSSSTSKVNESLKAAEKLSDNTFEKESKPSNEPRVDIGNLISTEQMLKDLADKNWKVKAEAVAKLQAIVSASPNITSNLGEVPTLIAARINDSNTKIAASAIVLVESLAKAMGPAGKQHVKVFLPPLLKFIGDPKVWIRTPAISCVNTLGDACGYREFFENEIIADALKSGSPSTRAELWTWLAEKLPNIPVKTISKDELLACLPTLYNNLEDRAADVRKAANDAVLGFMIHLGFNSMTSAREKILKGSSATTIQTILDKTRGLLPEKPLTKSKTQPSMDKGSAKSATAKMAPGSSATITKSTNKAKPGSAPVARAGARKKDEDVETGLMLKVNSLKNQRSIDDQKSKTIKWNFTTPRAEYVDLLRDQMTTAGFNKNLIANMFHVDFKYHLKAIDSLFEELPINLPGLLSNLDLVLRWMTLRFCDTNPSVISRGLEYLANAFNALQNEGYTMLEFEASAFIPYLIQKSGDPKDVIQAKVKELFEQLKLIYPVGKLVMYLIDGAKSKNARQRAACLDVLNVYMDQYGGSVCQPSLNAVVKDIVKHFVDRDSTVRQSVFRVAVSLYSHEGERFFHILNQFAEKDGQLLEERIRKSAKNRPVASVKPMSIKSEEPEEPAEPEEEYQEEDHHERTPPYHSSPSVNSTPPQSNATINVKSPSMIDRHVSAYSPRNRNIQPISYLPTTSSHVSTFNFDEHVMEDLESEQPVLALSPPKVADIDMKFLAEGSVQAAIKPIQMPRMTPTLSNFTQPTAIKYEINQIASTDIEKAMQSMTQIDTVLNSDKRNTLIPFVNLLVPQLAHQLVTLNQSYHPEVVNCYRENFTLLTKVCSDPGLCSAIDEQFLQKVLDQVLSLLAESKQETIDRQEMFKRVLNNIVLKLLENANKTSLICALITMLGESMGKPSNVGHYHDLCIRCLWKLIRAQPKWDRELNYNRLLLVYQKFLKDYPSSWWRTQEVDVPLRTVKTMLHTMVKLRGTEVRDIINNDDQLSVETELSLYVKKLVRHLKMEENKDCNKSHGESVDRSKTDKPASSVSHRMIKEQTSELSEIFKLIGDPNETDEGLKKLYAFKNAHPEADIQPFLVKASSVFQDYIKRGLQDLEAQNNQNANRQLHSNTFNFSGRADDVSNESCVSSENKYTAEAERLRNRLSLLQEKAGCNESKQTEKADVPRDNKHIKVEKPPLNDDVELIRERLERCKSRAYKS</sequence>
<evidence type="ECO:0000256" key="6">
    <source>
        <dbReference type="PROSITE-ProRule" id="PRU00103"/>
    </source>
</evidence>
<name>A0ABN7AD92_9HEMI</name>
<dbReference type="InterPro" id="IPR045110">
    <property type="entry name" value="XMAP215"/>
</dbReference>
<dbReference type="PROSITE" id="PS50077">
    <property type="entry name" value="HEAT_REPEAT"/>
    <property type="match status" value="1"/>
</dbReference>
<feature type="region of interest" description="Disordered" evidence="7">
    <location>
        <begin position="1767"/>
        <end position="1792"/>
    </location>
</feature>
<feature type="region of interest" description="Disordered" evidence="7">
    <location>
        <begin position="238"/>
        <end position="259"/>
    </location>
</feature>
<feature type="region of interest" description="Disordered" evidence="7">
    <location>
        <begin position="740"/>
        <end position="794"/>
    </location>
</feature>
<keyword evidence="10" id="KW-1185">Reference proteome</keyword>
<feature type="compositionally biased region" description="Polar residues" evidence="7">
    <location>
        <begin position="1391"/>
        <end position="1412"/>
    </location>
</feature>
<reference evidence="9 10" key="1">
    <citation type="submission" date="2023-09" db="EMBL/GenBank/DDBJ databases">
        <title>Nesidiocoris tenuis whole genome shotgun sequence.</title>
        <authorList>
            <person name="Shibata T."/>
            <person name="Shimoda M."/>
            <person name="Kobayashi T."/>
            <person name="Uehara T."/>
        </authorList>
    </citation>
    <scope>NUCLEOTIDE SEQUENCE [LARGE SCALE GENOMIC DNA]</scope>
    <source>
        <strain evidence="9 10">Japan</strain>
    </source>
</reference>
<feature type="domain" description="TOG" evidence="8">
    <location>
        <begin position="269"/>
        <end position="508"/>
    </location>
</feature>
<evidence type="ECO:0000256" key="7">
    <source>
        <dbReference type="SAM" id="MobiDB-lite"/>
    </source>
</evidence>
<dbReference type="EMBL" id="AP028910">
    <property type="protein sequence ID" value="BES90246.1"/>
    <property type="molecule type" value="Genomic_DNA"/>
</dbReference>
<proteinExistence type="inferred from homology"/>
<keyword evidence="2" id="KW-0963">Cytoplasm</keyword>
<feature type="domain" description="TOG" evidence="8">
    <location>
        <begin position="549"/>
        <end position="778"/>
    </location>
</feature>
<feature type="compositionally biased region" description="Basic and acidic residues" evidence="7">
    <location>
        <begin position="1916"/>
        <end position="1938"/>
    </location>
</feature>
<feature type="region of interest" description="Disordered" evidence="7">
    <location>
        <begin position="1022"/>
        <end position="1076"/>
    </location>
</feature>
<protein>
    <submittedName>
        <fullName evidence="9">Microtubule associated protein</fullName>
    </submittedName>
</protein>
<dbReference type="InterPro" id="IPR048491">
    <property type="entry name" value="XMAP215_CLASP_TOG"/>
</dbReference>
<keyword evidence="3" id="KW-0677">Repeat</keyword>
<dbReference type="Pfam" id="PF21041">
    <property type="entry name" value="XMAP215_CLASP_TOG"/>
    <property type="match status" value="3"/>
</dbReference>
<evidence type="ECO:0000256" key="1">
    <source>
        <dbReference type="ARBA" id="ARBA00004245"/>
    </source>
</evidence>
<dbReference type="Pfam" id="PF12348">
    <property type="entry name" value="CLASP_N"/>
    <property type="match status" value="1"/>
</dbReference>
<evidence type="ECO:0000313" key="9">
    <source>
        <dbReference type="EMBL" id="BES90246.1"/>
    </source>
</evidence>
<feature type="region of interest" description="Disordered" evidence="7">
    <location>
        <begin position="1350"/>
        <end position="1414"/>
    </location>
</feature>
<feature type="compositionally biased region" description="Basic and acidic residues" evidence="7">
    <location>
        <begin position="1767"/>
        <end position="1783"/>
    </location>
</feature>
<dbReference type="InterPro" id="IPR011989">
    <property type="entry name" value="ARM-like"/>
</dbReference>
<dbReference type="InterPro" id="IPR016024">
    <property type="entry name" value="ARM-type_fold"/>
</dbReference>
<feature type="domain" description="TOG" evidence="8">
    <location>
        <begin position="1"/>
        <end position="230"/>
    </location>
</feature>
<dbReference type="InterPro" id="IPR034085">
    <property type="entry name" value="TOG"/>
</dbReference>
<accession>A0ABN7AD92</accession>
<dbReference type="InterPro" id="IPR021133">
    <property type="entry name" value="HEAT_type_2"/>
</dbReference>
<evidence type="ECO:0000256" key="5">
    <source>
        <dbReference type="ARBA" id="ARBA00025722"/>
    </source>
</evidence>
<evidence type="ECO:0000256" key="2">
    <source>
        <dbReference type="ARBA" id="ARBA00022490"/>
    </source>
</evidence>
<dbReference type="SUPFAM" id="SSF48371">
    <property type="entry name" value="ARM repeat"/>
    <property type="match status" value="2"/>
</dbReference>
<organism evidence="9 10">
    <name type="scientific">Nesidiocoris tenuis</name>
    <dbReference type="NCBI Taxonomy" id="355587"/>
    <lineage>
        <taxon>Eukaryota</taxon>
        <taxon>Metazoa</taxon>
        <taxon>Ecdysozoa</taxon>
        <taxon>Arthropoda</taxon>
        <taxon>Hexapoda</taxon>
        <taxon>Insecta</taxon>
        <taxon>Pterygota</taxon>
        <taxon>Neoptera</taxon>
        <taxon>Paraneoptera</taxon>
        <taxon>Hemiptera</taxon>
        <taxon>Heteroptera</taxon>
        <taxon>Panheteroptera</taxon>
        <taxon>Cimicomorpha</taxon>
        <taxon>Miridae</taxon>
        <taxon>Dicyphina</taxon>
        <taxon>Nesidiocoris</taxon>
    </lineage>
</organism>
<feature type="compositionally biased region" description="Acidic residues" evidence="7">
    <location>
        <begin position="1368"/>
        <end position="1381"/>
    </location>
</feature>
<comment type="subcellular location">
    <subcellularLocation>
        <location evidence="1">Cytoplasm</location>
        <location evidence="1">Cytoskeleton</location>
    </subcellularLocation>
</comment>
<feature type="compositionally biased region" description="Basic and acidic residues" evidence="7">
    <location>
        <begin position="770"/>
        <end position="792"/>
    </location>
</feature>
<dbReference type="Gene3D" id="1.25.10.10">
    <property type="entry name" value="Leucine-rich Repeat Variant"/>
    <property type="match status" value="5"/>
</dbReference>
<feature type="repeat" description="HEAT" evidence="6">
    <location>
        <begin position="441"/>
        <end position="479"/>
    </location>
</feature>
<dbReference type="SMART" id="SM01349">
    <property type="entry name" value="TOG"/>
    <property type="match status" value="5"/>
</dbReference>
<evidence type="ECO:0000259" key="8">
    <source>
        <dbReference type="SMART" id="SM01349"/>
    </source>
</evidence>
<dbReference type="InterPro" id="IPR024395">
    <property type="entry name" value="CLASP_N_dom"/>
</dbReference>
<evidence type="ECO:0000256" key="3">
    <source>
        <dbReference type="ARBA" id="ARBA00022737"/>
    </source>
</evidence>
<feature type="region of interest" description="Disordered" evidence="7">
    <location>
        <begin position="1910"/>
        <end position="1938"/>
    </location>
</feature>
<evidence type="ECO:0000313" key="10">
    <source>
        <dbReference type="Proteomes" id="UP001307889"/>
    </source>
</evidence>